<keyword evidence="8" id="KW-1185">Reference proteome</keyword>
<evidence type="ECO:0000313" key="7">
    <source>
        <dbReference type="EMBL" id="MBC3517148.1"/>
    </source>
</evidence>
<dbReference type="InterPro" id="IPR013378">
    <property type="entry name" value="InlB-like_B-rpt"/>
</dbReference>
<evidence type="ECO:0000256" key="2">
    <source>
        <dbReference type="ARBA" id="ARBA00022737"/>
    </source>
</evidence>
<evidence type="ECO:0000313" key="8">
    <source>
        <dbReference type="Proteomes" id="UP000597668"/>
    </source>
</evidence>
<feature type="transmembrane region" description="Helical" evidence="4">
    <location>
        <begin position="2309"/>
        <end position="2329"/>
    </location>
</feature>
<feature type="chain" id="PRO_5035245342" evidence="5">
    <location>
        <begin position="33"/>
        <end position="2347"/>
    </location>
</feature>
<reference evidence="7" key="1">
    <citation type="submission" date="2020-08" db="EMBL/GenBank/DDBJ databases">
        <authorList>
            <person name="Liu C."/>
            <person name="Sun Q."/>
        </authorList>
    </citation>
    <scope>NUCLEOTIDE SEQUENCE</scope>
    <source>
        <strain evidence="7">NSJ-65</strain>
    </source>
</reference>
<feature type="region of interest" description="Disordered" evidence="3">
    <location>
        <begin position="2158"/>
        <end position="2202"/>
    </location>
</feature>
<evidence type="ECO:0000256" key="1">
    <source>
        <dbReference type="ARBA" id="ARBA00004196"/>
    </source>
</evidence>
<evidence type="ECO:0000256" key="4">
    <source>
        <dbReference type="SAM" id="Phobius"/>
    </source>
</evidence>
<keyword evidence="2" id="KW-0677">Repeat</keyword>
<protein>
    <submittedName>
        <fullName evidence="7">InlB B-repeat-containing protein</fullName>
    </submittedName>
</protein>
<comment type="subcellular location">
    <subcellularLocation>
        <location evidence="1">Cell envelope</location>
    </subcellularLocation>
</comment>
<dbReference type="Gene3D" id="3.10.20.320">
    <property type="entry name" value="Putative peptidoglycan bound protein (lpxtg motif)"/>
    <property type="match status" value="2"/>
</dbReference>
<dbReference type="InterPro" id="IPR009459">
    <property type="entry name" value="MucBP_dom"/>
</dbReference>
<keyword evidence="5" id="KW-0732">Signal</keyword>
<dbReference type="Pfam" id="PF09479">
    <property type="entry name" value="Flg_new"/>
    <property type="match status" value="12"/>
</dbReference>
<keyword evidence="4" id="KW-0812">Transmembrane</keyword>
<keyword evidence="4" id="KW-1133">Transmembrane helix</keyword>
<organism evidence="7 8">
    <name type="scientific">Neobittarella massiliensis</name>
    <name type="common">ex Bilen et al. 2018</name>
    <dbReference type="NCBI Taxonomy" id="2041842"/>
    <lineage>
        <taxon>Bacteria</taxon>
        <taxon>Bacillati</taxon>
        <taxon>Bacillota</taxon>
        <taxon>Clostridia</taxon>
        <taxon>Eubacteriales</taxon>
        <taxon>Oscillospiraceae</taxon>
        <taxon>Neobittarella (ex Bilen et al. 2018)</taxon>
    </lineage>
</organism>
<gene>
    <name evidence="7" type="ORF">H8K20_12180</name>
</gene>
<evidence type="ECO:0000256" key="5">
    <source>
        <dbReference type="SAM" id="SignalP"/>
    </source>
</evidence>
<feature type="transmembrane region" description="Helical" evidence="4">
    <location>
        <begin position="2224"/>
        <end position="2248"/>
    </location>
</feature>
<accession>A0A8J6IRL4</accession>
<comment type="caution">
    <text evidence="7">The sequence shown here is derived from an EMBL/GenBank/DDBJ whole genome shotgun (WGS) entry which is preliminary data.</text>
</comment>
<name>A0A8J6IRL4_9FIRM</name>
<dbReference type="InterPro" id="IPR042229">
    <property type="entry name" value="Listeria/Bacterioides_rpt_sf"/>
</dbReference>
<keyword evidence="4" id="KW-0472">Membrane</keyword>
<proteinExistence type="predicted"/>
<dbReference type="Proteomes" id="UP000597668">
    <property type="component" value="Unassembled WGS sequence"/>
</dbReference>
<dbReference type="NCBIfam" id="TIGR02543">
    <property type="entry name" value="List_Bact_rpt"/>
    <property type="match status" value="9"/>
</dbReference>
<feature type="transmembrane region" description="Helical" evidence="4">
    <location>
        <begin position="2278"/>
        <end position="2297"/>
    </location>
</feature>
<dbReference type="Pfam" id="PF06458">
    <property type="entry name" value="MucBP"/>
    <property type="match status" value="2"/>
</dbReference>
<sequence length="2347" mass="262051">MKHKKGLRRLISLMLVAVMSFGLLPLSAFVQAAEGDTATHTVTFYDWDGSQIGEAQQVEDGKAATAPEHPGRDGWVADGWDKDFSNVTSDLDVTAQYKKLESRTITINYFYENSTRVAAQPYVASVIAGESFSDRVISPDVVGFSPDQSIVDISIDSVTEDKVYTVYYLANGSTAYKVQYLQQKVDGSGYDVVDELPLSATTGTVVTAPDREYAGFTRKGDLPSAEVAADGGTVLQVYYDRNTYAIYYHTNGGNYIDPTVALYGADVSQPSDPTRAGYDFAGWYVDETLENAYKHPSTMPATDQSVYAKWEPKSSTKYTVVYWLENATNDGYDYGGIKTMYARPGTTVSGSDTNPTQGYVFNSAKTDKNVVVNGDGSTVVNVYYDRGTYTITFKVFNDGYFDDEDDPRDYTTKSEWTITAKYGQEILDQWPTPEETIKWHREAGSSSYLLNLKYMENHNIVLYGTVTSGSYKYTAYHCVESLTQRSGGGRIYKNGIYYDIYATVSYKTNSSGITIDKNSTYTIPGFKNTGWDNYEKDGNKYNRVGYIYYSRDVYTLSFYNNNQVEKSYSKVKYEANIEKYNYVPTTNPFGSDYTFGGWYTTKELYPESKFNWNDATMPAGDLQLYAKWDPPVYTVKFDLNGGSGSINSQEITKGGLVSEPQEPTREGYTFEGWYKTGENAHYLFEREVHSDFTLKAKWSPRTDITYTVKYVDENGEKLADPKTVTGQTMGSTVTETAKVIDSYLPEALTKSTTLKAKGNEIVFTYKKFTEVDYTVYYIIKNAGGSEKEHSKKTMTSKNAVVTENYKNIAGYTPDAYQKTLQLVQDESKNVIKFYYTQNAQVSYTVNHYVQKLGGGYELKESDTTKTGSIGAKVTASAKDYTGFTYQSAISTDTGIIPSTGTLTLNLYYTRNNYGYTVKYLEQGTNKKLADPYTAKAAYGDDLTVNAKGIAGYSVVGESSQQLTISENPKNNVVIFYYTLRTDLSYTVNYLEKGTDPANVLREPSVVGGQTHGDTVTVTAPATIQKNGKVYNLDGADSVQIEIKETGNVVNFYYTEAAYNVTYDANGGSGEVKDDKTYKQGHEVTVKSGDALSYTDHVFLGWTTTAYEPFTQAPSADIVFYPAGTKVPMTSGGITFYAAWAIDQNGPDKGPDEIPDYEEYSVTYKDGFGDGSITDEAIYPANYTYTVAGKLFDRTNYDFLGWKDHNNTLVNANYKDYKILGDTTFTARWTPTAFTITYKGMDGATLGEGNENPVTYTVETDTFTLFNPEKAGYKFLGWSGTGIDDKSDQVVVEQGSSGNREYTANWERIDYSISYDLDGGSLAADKQNPTSYNVETETFTLFNPEKAGYKFLGWSGTGIDDKSDQVVVEQGSSGNREYTANWERIDYSISYDLDGGSLAADKQNPTSYNVETETFTLFNPEKAGYTFTGWTGTGLSGATLVVTIEQGSTGDREYTANFTKDSYTIQYAGLENAVVEENPASYSVDTETFTLNNPTKDGYTFLGWSGTDVDGMSKEVTVQKGSTGNRAYTANWQPEIYNIQYRGLDGATVAENRTTYTIETDTFTLHNPTKSGYNFLGWEGTGFSGTAQTVTVTKGSTGDRVYTAKWEAIDYRIDYELAGGSLAQDESNPTKYTIETETFTLHNPTRTGYTFTGWTGTDLEGETETVTVEKGSTGDRIYTANWEKIGYDIEYDLAQGVLPEGKENPVHYDVETETFTLNNPTRSGYTFAGWTGTDLTAPTMTVQVVKGSTGDRSYTAHWTENYDDTKALTYYVEYWLEGESTYAAREVKTEQIWVESDSYKVNAVDEKTFAGYTFKDYTVNGSQVATPITVYNGQTIRVNYTINPDDTKKLTYYVEHYIDGEETYRDREKVEVDIWAAADSYSVTAVQLKDYTGYTFRAYNVELPYEVSENGVIKVYYEKDLTAQKELTYYVEHWVKGEETYRDRVPVTEKIWVNDNTFKVTAIAQNIYTGYKFDSYSVELPYQAKNGDVIRVNYVRDDDQQKEITYTVEHWVEGETAARDTEQVTKSVWVNDDTTEVTAVAQKTYTGYKFDSYSVELPYQAKNGDVIRVNYVRDDDQQKEITYTVEHWVEGETAARDTEQVTVRVWVGDDTAEVTSIAQNTYDGYQFSSYSVELPYQVKDGDVIRVNYAAEPAPVVPPVTPVTPTTPPTDATPAGPVTPVTPAAPDTPAAPETPVVEEPATPEVDTPEVEIQDPETPLAQSQSSWALLNLLLAIATALVSVLLIVGYILGRNHKKDEDENSQYARQDDEDADILKRKGIWRLLSLVPGIGSIIVFFLTEDMRNPMIFTDKWTLLMLIIAVVQLIISILCIKRRKDNDQKDDPEAVNAQ</sequence>
<dbReference type="EMBL" id="JACOGI010000003">
    <property type="protein sequence ID" value="MBC3517148.1"/>
    <property type="molecule type" value="Genomic_DNA"/>
</dbReference>
<dbReference type="RefSeq" id="WP_186488604.1">
    <property type="nucleotide sequence ID" value="NZ_JACOGI010000003.1"/>
</dbReference>
<feature type="signal peptide" evidence="5">
    <location>
        <begin position="1"/>
        <end position="32"/>
    </location>
</feature>
<evidence type="ECO:0000259" key="6">
    <source>
        <dbReference type="Pfam" id="PF06458"/>
    </source>
</evidence>
<feature type="domain" description="MucBP" evidence="6">
    <location>
        <begin position="707"/>
        <end position="766"/>
    </location>
</feature>
<dbReference type="GO" id="GO:0030313">
    <property type="term" value="C:cell envelope"/>
    <property type="evidence" value="ECO:0007669"/>
    <property type="project" value="UniProtKB-SubCell"/>
</dbReference>
<evidence type="ECO:0000256" key="3">
    <source>
        <dbReference type="SAM" id="MobiDB-lite"/>
    </source>
</evidence>
<dbReference type="Gene3D" id="2.60.40.4270">
    <property type="entry name" value="Listeria-Bacteroides repeat domain"/>
    <property type="match status" value="6"/>
</dbReference>
<feature type="domain" description="MucBP" evidence="6">
    <location>
        <begin position="916"/>
        <end position="978"/>
    </location>
</feature>
<feature type="compositionally biased region" description="Low complexity" evidence="3">
    <location>
        <begin position="2167"/>
        <end position="2202"/>
    </location>
</feature>